<dbReference type="STRING" id="319795.Dgeo_1277"/>
<dbReference type="Pfam" id="PF04167">
    <property type="entry name" value="DUF402"/>
    <property type="match status" value="1"/>
</dbReference>
<dbReference type="Proteomes" id="UP000002431">
    <property type="component" value="Chromosome"/>
</dbReference>
<dbReference type="eggNOG" id="COG2306">
    <property type="taxonomic scope" value="Bacteria"/>
</dbReference>
<dbReference type="EMBL" id="CP000359">
    <property type="protein sequence ID" value="ABF45573.1"/>
    <property type="molecule type" value="Genomic_DNA"/>
</dbReference>
<dbReference type="SUPFAM" id="SSF159234">
    <property type="entry name" value="FomD-like"/>
    <property type="match status" value="1"/>
</dbReference>
<accession>Q1IYW1</accession>
<evidence type="ECO:0000259" key="1">
    <source>
        <dbReference type="Pfam" id="PF04167"/>
    </source>
</evidence>
<proteinExistence type="predicted"/>
<reference evidence="2" key="1">
    <citation type="submission" date="2006-04" db="EMBL/GenBank/DDBJ databases">
        <title>Complete sequence of chromosome of Deinococcus geothermalis DSM 11300.</title>
        <authorList>
            <consortium name="US DOE Joint Genome Institute"/>
            <person name="Copeland A."/>
            <person name="Lucas S."/>
            <person name="Lapidus A."/>
            <person name="Barry K."/>
            <person name="Detter J.C."/>
            <person name="Glavina del Rio T."/>
            <person name="Hammon N."/>
            <person name="Israni S."/>
            <person name="Dalin E."/>
            <person name="Tice H."/>
            <person name="Pitluck S."/>
            <person name="Brettin T."/>
            <person name="Bruce D."/>
            <person name="Han C."/>
            <person name="Tapia R."/>
            <person name="Saunders E."/>
            <person name="Gilna P."/>
            <person name="Schmutz J."/>
            <person name="Larimer F."/>
            <person name="Land M."/>
            <person name="Hauser L."/>
            <person name="Kyrpides N."/>
            <person name="Kim E."/>
            <person name="Daly M.J."/>
            <person name="Fredrickson J.K."/>
            <person name="Makarova K.S."/>
            <person name="Gaidamakova E.K."/>
            <person name="Zhai M."/>
            <person name="Richardson P."/>
        </authorList>
    </citation>
    <scope>NUCLEOTIDE SEQUENCE</scope>
    <source>
        <strain evidence="2">DSM 11300</strain>
    </source>
</reference>
<dbReference type="AlphaFoldDB" id="Q1IYW1"/>
<dbReference type="HOGENOM" id="CLU_103760_1_0_0"/>
<feature type="domain" description="DUF402" evidence="1">
    <location>
        <begin position="26"/>
        <end position="160"/>
    </location>
</feature>
<keyword evidence="3" id="KW-1185">Reference proteome</keyword>
<dbReference type="KEGG" id="dge:Dgeo_1277"/>
<dbReference type="Gene3D" id="2.40.380.10">
    <property type="entry name" value="FomD-like"/>
    <property type="match status" value="1"/>
</dbReference>
<dbReference type="InterPro" id="IPR007295">
    <property type="entry name" value="DUF402"/>
</dbReference>
<name>Q1IYW1_DEIGD</name>
<evidence type="ECO:0000313" key="3">
    <source>
        <dbReference type="Proteomes" id="UP000002431"/>
    </source>
</evidence>
<organism evidence="2 3">
    <name type="scientific">Deinococcus geothermalis (strain DSM 11300 / CIP 105573 / AG-3a)</name>
    <dbReference type="NCBI Taxonomy" id="319795"/>
    <lineage>
        <taxon>Bacteria</taxon>
        <taxon>Thermotogati</taxon>
        <taxon>Deinococcota</taxon>
        <taxon>Deinococci</taxon>
        <taxon>Deinococcales</taxon>
        <taxon>Deinococcaceae</taxon>
        <taxon>Deinococcus</taxon>
    </lineage>
</organism>
<gene>
    <name evidence="2" type="ordered locus">Dgeo_1277</name>
</gene>
<evidence type="ECO:0000313" key="2">
    <source>
        <dbReference type="EMBL" id="ABF45573.1"/>
    </source>
</evidence>
<protein>
    <submittedName>
        <fullName evidence="2">Predicted RNA-binding protein associated with RNAse G/E</fullName>
    </submittedName>
</protein>
<dbReference type="InterPro" id="IPR035930">
    <property type="entry name" value="FomD-like_sf"/>
</dbReference>
<sequence length="186" mass="21067">MFLGGADPVRWCMHGAEPVKTEWHDVVARQHHTNTGIRPVQTYREHPHGLFVAREFVAHPRIRHWQAHLLPALNVVVCRYDFHGPREHDYYIDIATITRLGARWRVRDHYLDILIHEGIAAQIVDTGELLAAHEAGFIGTPELHGAVEAAHRVLSELARSHYSVSSWLAGQGLVLEWLPLPESVTA</sequence>